<proteinExistence type="inferred from homology"/>
<reference evidence="3 4" key="1">
    <citation type="submission" date="2022-12" db="EMBL/GenBank/DDBJ databases">
        <title>Chromosome-level genome assembly of true bugs.</title>
        <authorList>
            <person name="Ma L."/>
            <person name="Li H."/>
        </authorList>
    </citation>
    <scope>NUCLEOTIDE SEQUENCE [LARGE SCALE GENOMIC DNA]</scope>
    <source>
        <strain evidence="3">Lab_2022b</strain>
    </source>
</reference>
<feature type="compositionally biased region" description="Low complexity" evidence="2">
    <location>
        <begin position="455"/>
        <end position="475"/>
    </location>
</feature>
<evidence type="ECO:0000256" key="1">
    <source>
        <dbReference type="ARBA" id="ARBA00009495"/>
    </source>
</evidence>
<evidence type="ECO:0000313" key="3">
    <source>
        <dbReference type="EMBL" id="KAK9501041.1"/>
    </source>
</evidence>
<dbReference type="SUPFAM" id="SSF88723">
    <property type="entry name" value="PIN domain-like"/>
    <property type="match status" value="1"/>
</dbReference>
<dbReference type="EMBL" id="JAPXFL010000010">
    <property type="protein sequence ID" value="KAK9501041.1"/>
    <property type="molecule type" value="Genomic_DNA"/>
</dbReference>
<organism evidence="3 4">
    <name type="scientific">Rhynocoris fuscipes</name>
    <dbReference type="NCBI Taxonomy" id="488301"/>
    <lineage>
        <taxon>Eukaryota</taxon>
        <taxon>Metazoa</taxon>
        <taxon>Ecdysozoa</taxon>
        <taxon>Arthropoda</taxon>
        <taxon>Hexapoda</taxon>
        <taxon>Insecta</taxon>
        <taxon>Pterygota</taxon>
        <taxon>Neoptera</taxon>
        <taxon>Paraneoptera</taxon>
        <taxon>Hemiptera</taxon>
        <taxon>Heteroptera</taxon>
        <taxon>Panheteroptera</taxon>
        <taxon>Cimicomorpha</taxon>
        <taxon>Reduviidae</taxon>
        <taxon>Harpactorinae</taxon>
        <taxon>Harpactorini</taxon>
        <taxon>Rhynocoris</taxon>
    </lineage>
</organism>
<evidence type="ECO:0008006" key="5">
    <source>
        <dbReference type="Google" id="ProtNLM"/>
    </source>
</evidence>
<protein>
    <recommendedName>
        <fullName evidence="5">Constitutive coactivator of PPAR-gamma-like protein 1</fullName>
    </recommendedName>
</protein>
<feature type="region of interest" description="Disordered" evidence="2">
    <location>
        <begin position="431"/>
        <end position="476"/>
    </location>
</feature>
<feature type="compositionally biased region" description="Basic residues" evidence="2">
    <location>
        <begin position="974"/>
        <end position="987"/>
    </location>
</feature>
<keyword evidence="4" id="KW-1185">Reference proteome</keyword>
<dbReference type="InterPro" id="IPR029060">
    <property type="entry name" value="PIN-like_dom_sf"/>
</dbReference>
<evidence type="ECO:0000313" key="4">
    <source>
        <dbReference type="Proteomes" id="UP001461498"/>
    </source>
</evidence>
<feature type="region of interest" description="Disordered" evidence="2">
    <location>
        <begin position="958"/>
        <end position="1006"/>
    </location>
</feature>
<feature type="compositionally biased region" description="Polar residues" evidence="2">
    <location>
        <begin position="438"/>
        <end position="454"/>
    </location>
</feature>
<sequence length="1103" mass="120509">MGVQDLQTFLEGGSVEGSSVSVDLVRIARNQAQKWVKQGHKKPQNGTGKFSIVVDAECCLDRLYGGYFSDWVCGGQWSRVNTFLSQFVASLSLSNIELAVFFNGCNEPTRTREWIAGQLRRREKISNVLRHLANKGTPPPKVWWIAPSCLKPALRMALRNLNIPVFVSMDDHRQEVIAYCRENSCHAIVADDAEYIAFNPPRYFSARHLKLTYKGTLETNEYIIAELMKGLNLTAEQLCVVAALLGNFLLPESELMDLYQKLKLDHLFTAHKDIHGLTCGVVLTSTNVNSTANSAASRNTERDIDAVVRSVADFVRSLQSTELDDLGTEIFGAVGGERAAKFKKAVQYYRDGTKNGFLRFRTTGTSFSGKKGNKKVGKNGEKNEGQDGNLDNSVPARPFASEAQGSELDGLISVTEAVACLSVGPEIVVDESGKQQTEHQSSQVNGGNGNTSEVNGGLSLLATSSNSGSSSGATSPARAVEASAGATSISSAKKKSVRLVVEEEKIVLPPVASEIMRTVSERHTKGLMSPLIYQILTTGEVKLPVVMEDETHKDIPSIQLFFRPLRKMLYAILFNLHHQTYMAKMANKNSSDVKVPEVKVKEWIWSKGNQYEKPDIVKAEPLGWGVPTIQRLWFGTTVDDKRRRLRAYLTCMRSDTQLMLNPGCVPQHLLILATVLRYMMSFPERKVLRKHELDAIIVTALDPNLGNSEYNQDLQVECVSSRGAQLGAMIMTGIEYALTVNDACGAPIPWLMTCPYLFFDGKLLHSNLAKSASVKNLLELCNHRIPQVMKVERMREAILDGLYVQWARPPLLPALTHADSSRVHAVMAAGMTPRTLPLRGSSVPATLRGRGAFLPQSHQFIDLQYNFACSQFRMFSETLKEIIIGEGFKHVSVGNLIPESCMTTGGRLEIAGVVVGNWGPNCRLHQNLVVQPQVTSVGGLGNYGAAAAGAGGTMMRTGGGKGASFNTRGSSQRGKGRGMKNQGRKKSGSGVGGKKENKKQSRGRGMTVLSPITGELMNAKDLLQDTTVCPPENEEKKRILTNTDSVKQLPVQRPTHLMVNGSEGVKPKEQLEEASSAVTNTVADVVVGVNGSVEVPPSLIHQN</sequence>
<dbReference type="Proteomes" id="UP001461498">
    <property type="component" value="Unassembled WGS sequence"/>
</dbReference>
<dbReference type="PANTHER" id="PTHR15976">
    <property type="entry name" value="CONSTITUTIVE COACTIVATOR OF PEROXISOME PROLIFERATOR-ACTIVATED RECEPTOR GAMMA"/>
    <property type="match status" value="1"/>
</dbReference>
<dbReference type="GO" id="GO:0005634">
    <property type="term" value="C:nucleus"/>
    <property type="evidence" value="ECO:0007669"/>
    <property type="project" value="TreeGrafter"/>
</dbReference>
<dbReference type="AlphaFoldDB" id="A0AAW1CRJ6"/>
<dbReference type="Gene3D" id="3.40.50.1010">
    <property type="entry name" value="5'-nuclease"/>
    <property type="match status" value="1"/>
</dbReference>
<gene>
    <name evidence="3" type="ORF">O3M35_002165</name>
</gene>
<feature type="region of interest" description="Disordered" evidence="2">
    <location>
        <begin position="368"/>
        <end position="397"/>
    </location>
</feature>
<dbReference type="FunFam" id="3.40.50.1010:FF:000009">
    <property type="entry name" value="Constitutive coactivator of PPAR-gamma-like protein 1"/>
    <property type="match status" value="1"/>
</dbReference>
<feature type="compositionally biased region" description="Polar residues" evidence="2">
    <location>
        <begin position="964"/>
        <end position="973"/>
    </location>
</feature>
<accession>A0AAW1CRJ6</accession>
<comment type="caution">
    <text evidence="3">The sequence shown here is derived from an EMBL/GenBank/DDBJ whole genome shotgun (WGS) entry which is preliminary data.</text>
</comment>
<name>A0AAW1CRJ6_9HEMI</name>
<evidence type="ECO:0000256" key="2">
    <source>
        <dbReference type="SAM" id="MobiDB-lite"/>
    </source>
</evidence>
<dbReference type="PANTHER" id="PTHR15976:SF16">
    <property type="entry name" value="ASTEROID DOMAIN-CONTAINING PROTEIN"/>
    <property type="match status" value="1"/>
</dbReference>
<dbReference type="InterPro" id="IPR026784">
    <property type="entry name" value="Coact_PPARg"/>
</dbReference>
<comment type="similarity">
    <text evidence="1">Belongs to the constitutive coactivator of PPAR-gamma family.</text>
</comment>